<dbReference type="Proteomes" id="UP001230654">
    <property type="component" value="Unassembled WGS sequence"/>
</dbReference>
<evidence type="ECO:0000313" key="4">
    <source>
        <dbReference type="Proteomes" id="UP001230654"/>
    </source>
</evidence>
<gene>
    <name evidence="3" type="ORF">QF030_007771</name>
</gene>
<evidence type="ECO:0000259" key="2">
    <source>
        <dbReference type="Pfam" id="PF13349"/>
    </source>
</evidence>
<dbReference type="Pfam" id="PF13349">
    <property type="entry name" value="DUF4097"/>
    <property type="match status" value="1"/>
</dbReference>
<reference evidence="3 4" key="1">
    <citation type="submission" date="2023-07" db="EMBL/GenBank/DDBJ databases">
        <title>Comparative genomics of wheat-associated soil bacteria to identify genetic determinants of phenazine resistance.</title>
        <authorList>
            <person name="Mouncey N."/>
        </authorList>
    </citation>
    <scope>NUCLEOTIDE SEQUENCE [LARGE SCALE GENOMIC DNA]</scope>
    <source>
        <strain evidence="3 4">B2I6</strain>
    </source>
</reference>
<protein>
    <recommendedName>
        <fullName evidence="2">DUF4097 domain-containing protein</fullName>
    </recommendedName>
</protein>
<proteinExistence type="predicted"/>
<feature type="chain" id="PRO_5045881537" description="DUF4097 domain-containing protein" evidence="1">
    <location>
        <begin position="26"/>
        <end position="260"/>
    </location>
</feature>
<sequence length="260" mass="26898">MKAKPAKRVLLATVVLTVLPLAVSCGDQKPEGAGGSTAAGPPALARSGAHLVITTENGLLLRPTDGRRVTVDDRADGDWSYDDDTWTLDLSCADRDRDGERERREQACPRMPYVKVPDGVSVTVSARNAGVDVAGLAAALDVTTVNGDVTVTRSGKDDAPVRLVTRNGSVRATALDAGRLHAATTNGDVILACATAPSDVTARTTNGSVGVTVAPDAPAYRVAAGTENGRATVDVPTSDDREGPAMTLTTVNGDVDVRRD</sequence>
<comment type="caution">
    <text evidence="3">The sequence shown here is derived from an EMBL/GenBank/DDBJ whole genome shotgun (WGS) entry which is preliminary data.</text>
</comment>
<feature type="domain" description="DUF4097" evidence="2">
    <location>
        <begin position="137"/>
        <end position="248"/>
    </location>
</feature>
<keyword evidence="4" id="KW-1185">Reference proteome</keyword>
<keyword evidence="1" id="KW-0732">Signal</keyword>
<feature type="signal peptide" evidence="1">
    <location>
        <begin position="1"/>
        <end position="25"/>
    </location>
</feature>
<evidence type="ECO:0000256" key="1">
    <source>
        <dbReference type="SAM" id="SignalP"/>
    </source>
</evidence>
<accession>A0ABU0P3R6</accession>
<organism evidence="3 4">
    <name type="scientific">Streptomyces rishiriensis</name>
    <dbReference type="NCBI Taxonomy" id="68264"/>
    <lineage>
        <taxon>Bacteria</taxon>
        <taxon>Bacillati</taxon>
        <taxon>Actinomycetota</taxon>
        <taxon>Actinomycetes</taxon>
        <taxon>Kitasatosporales</taxon>
        <taxon>Streptomycetaceae</taxon>
        <taxon>Streptomyces</taxon>
    </lineage>
</organism>
<dbReference type="PROSITE" id="PS51257">
    <property type="entry name" value="PROKAR_LIPOPROTEIN"/>
    <property type="match status" value="1"/>
</dbReference>
<evidence type="ECO:0000313" key="3">
    <source>
        <dbReference type="EMBL" id="MDQ0585593.1"/>
    </source>
</evidence>
<dbReference type="EMBL" id="JAUSWV010000002">
    <property type="protein sequence ID" value="MDQ0585593.1"/>
    <property type="molecule type" value="Genomic_DNA"/>
</dbReference>
<name>A0ABU0P3R6_STRRH</name>
<dbReference type="InterPro" id="IPR025164">
    <property type="entry name" value="Toastrack_DUF4097"/>
</dbReference>
<dbReference type="RefSeq" id="WP_307167268.1">
    <property type="nucleotide sequence ID" value="NZ_JAUSWV010000002.1"/>
</dbReference>